<protein>
    <recommendedName>
        <fullName evidence="4">F-box domain-containing protein</fullName>
    </recommendedName>
</protein>
<keyword evidence="3" id="KW-1185">Reference proteome</keyword>
<evidence type="ECO:0000313" key="2">
    <source>
        <dbReference type="EMBL" id="KAF5353051.1"/>
    </source>
</evidence>
<dbReference type="AlphaFoldDB" id="A0A8H5FXQ6"/>
<evidence type="ECO:0008006" key="4">
    <source>
        <dbReference type="Google" id="ProtNLM"/>
    </source>
</evidence>
<evidence type="ECO:0000256" key="1">
    <source>
        <dbReference type="SAM" id="MobiDB-lite"/>
    </source>
</evidence>
<sequence>MPPIILECKPRRPKRPVFTVVDLTTKPETPSCHDVGADLESKFPDEMWEEVFKRIEKRSTLLCVILTSKRFRNIGRRLLYKSLHYRKPHDFLDNRTFWDDPGVSRSWVKEMMVTGTQHESYAELNGRELVELQVQLKGALPPLIEETVRRAKANKARRWELVHTTPLVDHILHFTDLVSLTFSGLSLPLEIHYTIRLLRNLTQLSFIDTQLTCWSFDELDEEADRHANVLALPLPPLVELTLWEHEWSTIMLDFVPSRAHPTIPSRCLSILQLMFAPTLRVLRIDWNPTVAAIITKGAQTPVPNVKSLYTDQTINPFISHLPNHLRHLQIRYVQTHGNRTVGGAWIFEEQHRTMRRAQFKVLAEFIRMCTHLEGLGFAGSDCTGVSDVNIGFQTGFDTNGPGLTNPNDLSLGLIPLLDINTVPVQQPPSFSTRIPHSSWSHLLSYSGPAAFLPLLAGSTSSIQALELICFEHSFSSISYGTGRISTPFRDDPTEDGTPHQIHPQSWSKIDGFISSFCDKGLEFPSLKSLSLTFSGLWKGTKSDLLEIVGSISLIARSGRIGKDNSLEELKIRWIAGDGISDDNLLSLGAQVLSRFPHLKVVHLYRPKLLDIPGLSEDYYSLSQDPNSPFTTKRDSYTCSCSRSCPSPCPSAMSTSTSSWDGSGSEGEEDCTIDDCEPFLHRQRGYIAAWRMFCPQLREVKLMSGLVWRKIDTCSSLMWPSIPSTAPVGDEPLREYWAVSSIERTDWEYEASWVMNGNLGLDVSPGSSATSASGTSSDSEELGKLRGEGDMIMRMKLEDWRRKREHNSWLSLEQSQRLGVSMLGVMGT</sequence>
<dbReference type="Proteomes" id="UP000559256">
    <property type="component" value="Unassembled WGS sequence"/>
</dbReference>
<gene>
    <name evidence="2" type="ORF">D9758_008793</name>
</gene>
<dbReference type="InterPro" id="IPR032675">
    <property type="entry name" value="LRR_dom_sf"/>
</dbReference>
<proteinExistence type="predicted"/>
<dbReference type="SUPFAM" id="SSF52047">
    <property type="entry name" value="RNI-like"/>
    <property type="match status" value="1"/>
</dbReference>
<feature type="compositionally biased region" description="Low complexity" evidence="1">
    <location>
        <begin position="764"/>
        <end position="776"/>
    </location>
</feature>
<feature type="region of interest" description="Disordered" evidence="1">
    <location>
        <begin position="764"/>
        <end position="784"/>
    </location>
</feature>
<evidence type="ECO:0000313" key="3">
    <source>
        <dbReference type="Proteomes" id="UP000559256"/>
    </source>
</evidence>
<dbReference type="EMBL" id="JAACJM010000064">
    <property type="protein sequence ID" value="KAF5353051.1"/>
    <property type="molecule type" value="Genomic_DNA"/>
</dbReference>
<name>A0A8H5FXQ6_9AGAR</name>
<reference evidence="2 3" key="1">
    <citation type="journal article" date="2020" name="ISME J.">
        <title>Uncovering the hidden diversity of litter-decomposition mechanisms in mushroom-forming fungi.</title>
        <authorList>
            <person name="Floudas D."/>
            <person name="Bentzer J."/>
            <person name="Ahren D."/>
            <person name="Johansson T."/>
            <person name="Persson P."/>
            <person name="Tunlid A."/>
        </authorList>
    </citation>
    <scope>NUCLEOTIDE SEQUENCE [LARGE SCALE GENOMIC DNA]</scope>
    <source>
        <strain evidence="2 3">CBS 291.85</strain>
    </source>
</reference>
<comment type="caution">
    <text evidence="2">The sequence shown here is derived from an EMBL/GenBank/DDBJ whole genome shotgun (WGS) entry which is preliminary data.</text>
</comment>
<dbReference type="OrthoDB" id="5354526at2759"/>
<organism evidence="2 3">
    <name type="scientific">Tetrapyrgos nigripes</name>
    <dbReference type="NCBI Taxonomy" id="182062"/>
    <lineage>
        <taxon>Eukaryota</taxon>
        <taxon>Fungi</taxon>
        <taxon>Dikarya</taxon>
        <taxon>Basidiomycota</taxon>
        <taxon>Agaricomycotina</taxon>
        <taxon>Agaricomycetes</taxon>
        <taxon>Agaricomycetidae</taxon>
        <taxon>Agaricales</taxon>
        <taxon>Marasmiineae</taxon>
        <taxon>Marasmiaceae</taxon>
        <taxon>Tetrapyrgos</taxon>
    </lineage>
</organism>
<accession>A0A8H5FXQ6</accession>
<dbReference type="Gene3D" id="3.80.10.10">
    <property type="entry name" value="Ribonuclease Inhibitor"/>
    <property type="match status" value="1"/>
</dbReference>